<evidence type="ECO:0000259" key="5">
    <source>
        <dbReference type="PROSITE" id="PS51352"/>
    </source>
</evidence>
<sequence length="136" mass="15828">MIDEELEKIKKKQLEDMLKLQNESNESKMRTVIDLDETNFDQIISKNEFTLVDFWAEWCGPCKSMHPVFTRLCKKYVNIKFARVNVDNNQNIAMRFGIQSIPTFVMFKNGKSIDKMVGAVGEPGIHMICKKYSLDQ</sequence>
<dbReference type="PRINTS" id="PR00421">
    <property type="entry name" value="THIOREDOXIN"/>
</dbReference>
<keyword evidence="2" id="KW-0249">Electron transport</keyword>
<dbReference type="EMBL" id="KF900803">
    <property type="protein sequence ID" value="AIF07481.1"/>
    <property type="molecule type" value="Genomic_DNA"/>
</dbReference>
<organism evidence="6">
    <name type="scientific">uncultured marine thaumarchaeote KM3_203_A01</name>
    <dbReference type="NCBI Taxonomy" id="1456097"/>
    <lineage>
        <taxon>Archaea</taxon>
        <taxon>Nitrososphaerota</taxon>
        <taxon>environmental samples</taxon>
    </lineage>
</organism>
<dbReference type="NCBIfam" id="TIGR01068">
    <property type="entry name" value="thioredoxin"/>
    <property type="match status" value="1"/>
</dbReference>
<dbReference type="InterPro" id="IPR036249">
    <property type="entry name" value="Thioredoxin-like_sf"/>
</dbReference>
<keyword evidence="1" id="KW-0813">Transport</keyword>
<evidence type="ECO:0000256" key="1">
    <source>
        <dbReference type="ARBA" id="ARBA00022448"/>
    </source>
</evidence>
<dbReference type="PANTHER" id="PTHR45663:SF11">
    <property type="entry name" value="GEO12009P1"/>
    <property type="match status" value="1"/>
</dbReference>
<dbReference type="PROSITE" id="PS51352">
    <property type="entry name" value="THIOREDOXIN_2"/>
    <property type="match status" value="1"/>
</dbReference>
<dbReference type="InterPro" id="IPR013766">
    <property type="entry name" value="Thioredoxin_domain"/>
</dbReference>
<dbReference type="FunFam" id="3.40.30.10:FF:000001">
    <property type="entry name" value="Thioredoxin"/>
    <property type="match status" value="1"/>
</dbReference>
<name>A0A075GUC5_9ARCH</name>
<accession>A0A075GUC5</accession>
<protein>
    <submittedName>
        <fullName evidence="6">Thioredoxin (TrxA)</fullName>
    </submittedName>
</protein>
<dbReference type="CDD" id="cd02947">
    <property type="entry name" value="TRX_family"/>
    <property type="match status" value="1"/>
</dbReference>
<evidence type="ECO:0000256" key="3">
    <source>
        <dbReference type="ARBA" id="ARBA00023157"/>
    </source>
</evidence>
<evidence type="ECO:0000313" key="6">
    <source>
        <dbReference type="EMBL" id="AIF07481.1"/>
    </source>
</evidence>
<keyword evidence="3" id="KW-1015">Disulfide bond</keyword>
<dbReference type="Gene3D" id="3.40.30.10">
    <property type="entry name" value="Glutaredoxin"/>
    <property type="match status" value="1"/>
</dbReference>
<gene>
    <name evidence="6" type="primary">trxA</name>
</gene>
<reference evidence="6" key="1">
    <citation type="journal article" date="2014" name="Genome Biol. Evol.">
        <title>Pangenome evidence for extensive interdomain horizontal transfer affecting lineage core and shell genes in uncultured planktonic thaumarchaeota and euryarchaeota.</title>
        <authorList>
            <person name="Deschamps P."/>
            <person name="Zivanovic Y."/>
            <person name="Moreira D."/>
            <person name="Rodriguez-Valera F."/>
            <person name="Lopez-Garcia P."/>
        </authorList>
    </citation>
    <scope>NUCLEOTIDE SEQUENCE</scope>
</reference>
<proteinExistence type="predicted"/>
<dbReference type="Pfam" id="PF00085">
    <property type="entry name" value="Thioredoxin"/>
    <property type="match status" value="1"/>
</dbReference>
<dbReference type="AlphaFoldDB" id="A0A075GUC5"/>
<dbReference type="SUPFAM" id="SSF52833">
    <property type="entry name" value="Thioredoxin-like"/>
    <property type="match status" value="1"/>
</dbReference>
<dbReference type="GO" id="GO:0015035">
    <property type="term" value="F:protein-disulfide reductase activity"/>
    <property type="evidence" value="ECO:0007669"/>
    <property type="project" value="InterPro"/>
</dbReference>
<dbReference type="PROSITE" id="PS00194">
    <property type="entry name" value="THIOREDOXIN_1"/>
    <property type="match status" value="1"/>
</dbReference>
<feature type="domain" description="Thioredoxin" evidence="5">
    <location>
        <begin position="18"/>
        <end position="136"/>
    </location>
</feature>
<keyword evidence="4" id="KW-0676">Redox-active center</keyword>
<evidence type="ECO:0000256" key="4">
    <source>
        <dbReference type="ARBA" id="ARBA00023284"/>
    </source>
</evidence>
<dbReference type="InterPro" id="IPR017937">
    <property type="entry name" value="Thioredoxin_CS"/>
</dbReference>
<evidence type="ECO:0000256" key="2">
    <source>
        <dbReference type="ARBA" id="ARBA00022982"/>
    </source>
</evidence>
<dbReference type="InterPro" id="IPR005746">
    <property type="entry name" value="Thioredoxin"/>
</dbReference>
<dbReference type="PANTHER" id="PTHR45663">
    <property type="entry name" value="GEO12009P1"/>
    <property type="match status" value="1"/>
</dbReference>
<dbReference type="GO" id="GO:0005737">
    <property type="term" value="C:cytoplasm"/>
    <property type="evidence" value="ECO:0007669"/>
    <property type="project" value="TreeGrafter"/>
</dbReference>